<evidence type="ECO:0000256" key="4">
    <source>
        <dbReference type="ARBA" id="ARBA00023242"/>
    </source>
</evidence>
<evidence type="ECO:0000259" key="6">
    <source>
        <dbReference type="Pfam" id="PF12253"/>
    </source>
</evidence>
<evidence type="ECO:0000256" key="1">
    <source>
        <dbReference type="ARBA" id="ARBA00004123"/>
    </source>
</evidence>
<evidence type="ECO:0000313" key="8">
    <source>
        <dbReference type="WBParaSite" id="L893_g33336.t1"/>
    </source>
</evidence>
<evidence type="ECO:0000313" key="7">
    <source>
        <dbReference type="Proteomes" id="UP000095287"/>
    </source>
</evidence>
<dbReference type="Proteomes" id="UP000095287">
    <property type="component" value="Unplaced"/>
</dbReference>
<proteinExistence type="predicted"/>
<evidence type="ECO:0000256" key="5">
    <source>
        <dbReference type="SAM" id="MobiDB-lite"/>
    </source>
</evidence>
<feature type="region of interest" description="Disordered" evidence="5">
    <location>
        <begin position="1"/>
        <end position="186"/>
    </location>
</feature>
<dbReference type="InterPro" id="IPR022043">
    <property type="entry name" value="CAF1A_DD"/>
</dbReference>
<dbReference type="GO" id="GO:0006334">
    <property type="term" value="P:nucleosome assembly"/>
    <property type="evidence" value="ECO:0007669"/>
    <property type="project" value="TreeGrafter"/>
</dbReference>
<accession>A0A1I8A722</accession>
<sequence>MGDSAAEDITAPDTPSRAAKRKIQDEEQTQAKRVRESVEKRRKEREEQQRLKEEKKREEEQKKAEEKRIREEKKAEEKRLRDEKKREEEERKAEEKRLREEEKRLKEEKKREEEQKKAEEKRLREEKKREEEERKVEEKRQKEAEKLLKKKEEEEKKEAKRLEEERKREERRRQEEAQEAKKRKQSDRFLSFFEKKDPPLVKETVQVDSPWKPFELKKGWTMAPILRREPLTEEERSQLLTITVKELDYFKNLHRVCGPRRDPMRPKLLQFHDNIRPPYYGTWRKKPKKITGKRYLAREEVFDYDVDSDEEWEDDEEGEDCASDDDDPDSDEEKDEDDEKFLVAHGYLSEGEGDEEEIPAGESKEQRDARQRRKNEEWREEHEAKTVRNKTKVLVAKLYGPIFSFDEIPDEGRAMKVNGVVLNHVAPSLEASAK</sequence>
<feature type="domain" description="Chromatin assembly factor 1 subunit A dimerization" evidence="6">
    <location>
        <begin position="267"/>
        <end position="338"/>
    </location>
</feature>
<comment type="subcellular location">
    <subcellularLocation>
        <location evidence="1">Nucleus</location>
    </subcellularLocation>
</comment>
<dbReference type="PANTHER" id="PTHR15272">
    <property type="entry name" value="CHROMATIN ASSEMBLY FACTOR 1 SUBUNIT A CAF-1 SUBUNIT A"/>
    <property type="match status" value="1"/>
</dbReference>
<dbReference type="GO" id="GO:0033186">
    <property type="term" value="C:CAF-1 complex"/>
    <property type="evidence" value="ECO:0007669"/>
    <property type="project" value="TreeGrafter"/>
</dbReference>
<dbReference type="AlphaFoldDB" id="A0A1I8A722"/>
<protein>
    <submittedName>
        <fullName evidence="8">Chromatin assembly factor 1 subunit A</fullName>
    </submittedName>
</protein>
<keyword evidence="7" id="KW-1185">Reference proteome</keyword>
<feature type="compositionally biased region" description="Basic and acidic residues" evidence="5">
    <location>
        <begin position="22"/>
        <end position="180"/>
    </location>
</feature>
<keyword evidence="3" id="KW-0234">DNA repair</keyword>
<evidence type="ECO:0000256" key="2">
    <source>
        <dbReference type="ARBA" id="ARBA00022763"/>
    </source>
</evidence>
<feature type="compositionally biased region" description="Basic and acidic residues" evidence="5">
    <location>
        <begin position="362"/>
        <end position="385"/>
    </location>
</feature>
<dbReference type="Pfam" id="PF12253">
    <property type="entry name" value="CAF1A_dimeriz"/>
    <property type="match status" value="1"/>
</dbReference>
<dbReference type="GO" id="GO:0006281">
    <property type="term" value="P:DNA repair"/>
    <property type="evidence" value="ECO:0007669"/>
    <property type="project" value="UniProtKB-KW"/>
</dbReference>
<reference evidence="8" key="1">
    <citation type="submission" date="2016-11" db="UniProtKB">
        <authorList>
            <consortium name="WormBaseParasite"/>
        </authorList>
    </citation>
    <scope>IDENTIFICATION</scope>
</reference>
<evidence type="ECO:0000256" key="3">
    <source>
        <dbReference type="ARBA" id="ARBA00023204"/>
    </source>
</evidence>
<feature type="compositionally biased region" description="Acidic residues" evidence="5">
    <location>
        <begin position="306"/>
        <end position="339"/>
    </location>
</feature>
<organism evidence="7 8">
    <name type="scientific">Steinernema glaseri</name>
    <dbReference type="NCBI Taxonomy" id="37863"/>
    <lineage>
        <taxon>Eukaryota</taxon>
        <taxon>Metazoa</taxon>
        <taxon>Ecdysozoa</taxon>
        <taxon>Nematoda</taxon>
        <taxon>Chromadorea</taxon>
        <taxon>Rhabditida</taxon>
        <taxon>Tylenchina</taxon>
        <taxon>Panagrolaimomorpha</taxon>
        <taxon>Strongyloidoidea</taxon>
        <taxon>Steinernematidae</taxon>
        <taxon>Steinernema</taxon>
    </lineage>
</organism>
<dbReference type="WBParaSite" id="L893_g33336.t1">
    <property type="protein sequence ID" value="L893_g33336.t1"/>
    <property type="gene ID" value="L893_g33336"/>
</dbReference>
<dbReference type="PANTHER" id="PTHR15272:SF0">
    <property type="entry name" value="CHROMATIN ASSEMBLY FACTOR 1 SUBUNIT A"/>
    <property type="match status" value="1"/>
</dbReference>
<keyword evidence="4" id="KW-0539">Nucleus</keyword>
<feature type="region of interest" description="Disordered" evidence="5">
    <location>
        <begin position="306"/>
        <end position="385"/>
    </location>
</feature>
<keyword evidence="2" id="KW-0227">DNA damage</keyword>
<dbReference type="GO" id="GO:0005634">
    <property type="term" value="C:nucleus"/>
    <property type="evidence" value="ECO:0007669"/>
    <property type="project" value="UniProtKB-SubCell"/>
</dbReference>
<name>A0A1I8A722_9BILA</name>